<proteinExistence type="predicted"/>
<evidence type="ECO:0000313" key="2">
    <source>
        <dbReference type="Proteomes" id="UP000565579"/>
    </source>
</evidence>
<sequence>MATSQADVIELSDLDRLGDSPIALTVREMLVEPRQSEDVRLFDNRTPPPAPGNW</sequence>
<accession>A0A7X0TVX6</accession>
<comment type="caution">
    <text evidence="1">The sequence shown here is derived from an EMBL/GenBank/DDBJ whole genome shotgun (WGS) entry which is preliminary data.</text>
</comment>
<dbReference type="Proteomes" id="UP000565579">
    <property type="component" value="Unassembled WGS sequence"/>
</dbReference>
<dbReference type="EMBL" id="JACHMI010000001">
    <property type="protein sequence ID" value="MBB6545821.1"/>
    <property type="molecule type" value="Genomic_DNA"/>
</dbReference>
<evidence type="ECO:0000313" key="1">
    <source>
        <dbReference type="EMBL" id="MBB6545821.1"/>
    </source>
</evidence>
<organism evidence="1 2">
    <name type="scientific">Nonomuraea rubra</name>
    <dbReference type="NCBI Taxonomy" id="46180"/>
    <lineage>
        <taxon>Bacteria</taxon>
        <taxon>Bacillati</taxon>
        <taxon>Actinomycetota</taxon>
        <taxon>Actinomycetes</taxon>
        <taxon>Streptosporangiales</taxon>
        <taxon>Streptosporangiaceae</taxon>
        <taxon>Nonomuraea</taxon>
    </lineage>
</organism>
<dbReference type="AlphaFoldDB" id="A0A7X0TVX6"/>
<reference evidence="1 2" key="1">
    <citation type="submission" date="2020-08" db="EMBL/GenBank/DDBJ databases">
        <title>Sequencing the genomes of 1000 actinobacteria strains.</title>
        <authorList>
            <person name="Klenk H.-P."/>
        </authorList>
    </citation>
    <scope>NUCLEOTIDE SEQUENCE [LARGE SCALE GENOMIC DNA]</scope>
    <source>
        <strain evidence="1 2">DSM 43768</strain>
    </source>
</reference>
<dbReference type="RefSeq" id="WP_185100614.1">
    <property type="nucleotide sequence ID" value="NZ_BAAAXY010000168.1"/>
</dbReference>
<protein>
    <submittedName>
        <fullName evidence="1">Uncharacterized protein</fullName>
    </submittedName>
</protein>
<name>A0A7X0TVX6_9ACTN</name>
<keyword evidence="2" id="KW-1185">Reference proteome</keyword>
<gene>
    <name evidence="1" type="ORF">HD593_000616</name>
</gene>